<evidence type="ECO:0000259" key="2">
    <source>
        <dbReference type="Pfam" id="PF13577"/>
    </source>
</evidence>
<protein>
    <recommendedName>
        <fullName evidence="2">SnoaL-like domain-containing protein</fullName>
    </recommendedName>
</protein>
<evidence type="ECO:0000313" key="4">
    <source>
        <dbReference type="Proteomes" id="UP001156641"/>
    </source>
</evidence>
<evidence type="ECO:0000256" key="1">
    <source>
        <dbReference type="SAM" id="MobiDB-lite"/>
    </source>
</evidence>
<dbReference type="CDD" id="cd00531">
    <property type="entry name" value="NTF2_like"/>
    <property type="match status" value="1"/>
</dbReference>
<evidence type="ECO:0000313" key="3">
    <source>
        <dbReference type="EMBL" id="GLR67103.1"/>
    </source>
</evidence>
<feature type="region of interest" description="Disordered" evidence="1">
    <location>
        <begin position="145"/>
        <end position="186"/>
    </location>
</feature>
<keyword evidence="4" id="KW-1185">Reference proteome</keyword>
<gene>
    <name evidence="3" type="ORF">GCM10010909_17840</name>
</gene>
<organism evidence="3 4">
    <name type="scientific">Acidocella aquatica</name>
    <dbReference type="NCBI Taxonomy" id="1922313"/>
    <lineage>
        <taxon>Bacteria</taxon>
        <taxon>Pseudomonadati</taxon>
        <taxon>Pseudomonadota</taxon>
        <taxon>Alphaproteobacteria</taxon>
        <taxon>Acetobacterales</taxon>
        <taxon>Acidocellaceae</taxon>
        <taxon>Acidocella</taxon>
    </lineage>
</organism>
<proteinExistence type="predicted"/>
<dbReference type="Proteomes" id="UP001156641">
    <property type="component" value="Unassembled WGS sequence"/>
</dbReference>
<dbReference type="Gene3D" id="3.10.450.50">
    <property type="match status" value="1"/>
</dbReference>
<dbReference type="InterPro" id="IPR037401">
    <property type="entry name" value="SnoaL-like"/>
</dbReference>
<dbReference type="Pfam" id="PF13577">
    <property type="entry name" value="SnoaL_4"/>
    <property type="match status" value="1"/>
</dbReference>
<dbReference type="SUPFAM" id="SSF54427">
    <property type="entry name" value="NTF2-like"/>
    <property type="match status" value="1"/>
</dbReference>
<feature type="domain" description="SnoaL-like" evidence="2">
    <location>
        <begin position="11"/>
        <end position="130"/>
    </location>
</feature>
<comment type="caution">
    <text evidence="3">The sequence shown here is derived from an EMBL/GenBank/DDBJ whole genome shotgun (WGS) entry which is preliminary data.</text>
</comment>
<sequence>MDATLERKLCELIDRQDIWSVLLRYGRGLDRLDRDLIRSCYHDNAVDDHHVFVGTSDAFIDWAFENSRAFNMVHHHGVNNHTCELDGDDAYAETYYTYIGANVQPPHLLSIGRYIDHFQRRDGVWKIANRVCVIEKTFDLTETTDRSAESGNLRYGPLRPATRDRSDLSYQQPVVPRRPLGEQPSA</sequence>
<name>A0ABQ6A627_9PROT</name>
<dbReference type="RefSeq" id="WP_284257820.1">
    <property type="nucleotide sequence ID" value="NZ_BSOS01000054.1"/>
</dbReference>
<accession>A0ABQ6A627</accession>
<dbReference type="EMBL" id="BSOS01000054">
    <property type="protein sequence ID" value="GLR67103.1"/>
    <property type="molecule type" value="Genomic_DNA"/>
</dbReference>
<reference evidence="4" key="1">
    <citation type="journal article" date="2019" name="Int. J. Syst. Evol. Microbiol.">
        <title>The Global Catalogue of Microorganisms (GCM) 10K type strain sequencing project: providing services to taxonomists for standard genome sequencing and annotation.</title>
        <authorList>
            <consortium name="The Broad Institute Genomics Platform"/>
            <consortium name="The Broad Institute Genome Sequencing Center for Infectious Disease"/>
            <person name="Wu L."/>
            <person name="Ma J."/>
        </authorList>
    </citation>
    <scope>NUCLEOTIDE SEQUENCE [LARGE SCALE GENOMIC DNA]</scope>
    <source>
        <strain evidence="4">NBRC 112502</strain>
    </source>
</reference>
<dbReference type="InterPro" id="IPR032710">
    <property type="entry name" value="NTF2-like_dom_sf"/>
</dbReference>